<comment type="catalytic activity">
    <reaction evidence="9">
        <text>[RNA] containing guanosine + H2O = an [RNA fragment]-3'-guanosine-3'-phosphate + a 5'-hydroxy-ribonucleotide-3'-[RNA fragment].</text>
        <dbReference type="EC" id="4.6.1.24"/>
    </reaction>
</comment>
<evidence type="ECO:0000256" key="7">
    <source>
        <dbReference type="ARBA" id="ARBA00023157"/>
    </source>
</evidence>
<dbReference type="GeneID" id="28766439"/>
<dbReference type="InParanoid" id="A0A177CBL0"/>
<evidence type="ECO:0000256" key="5">
    <source>
        <dbReference type="ARBA" id="ARBA00022759"/>
    </source>
</evidence>
<organism evidence="11 12">
    <name type="scientific">Paraphaeosphaeria sporulosa</name>
    <dbReference type="NCBI Taxonomy" id="1460663"/>
    <lineage>
        <taxon>Eukaryota</taxon>
        <taxon>Fungi</taxon>
        <taxon>Dikarya</taxon>
        <taxon>Ascomycota</taxon>
        <taxon>Pezizomycotina</taxon>
        <taxon>Dothideomycetes</taxon>
        <taxon>Pleosporomycetidae</taxon>
        <taxon>Pleosporales</taxon>
        <taxon>Massarineae</taxon>
        <taxon>Didymosphaeriaceae</taxon>
        <taxon>Paraphaeosphaeria</taxon>
    </lineage>
</organism>
<evidence type="ECO:0000256" key="6">
    <source>
        <dbReference type="ARBA" id="ARBA00022801"/>
    </source>
</evidence>
<dbReference type="PIRSF" id="PIRSF037430">
    <property type="entry name" value="RNase_U2"/>
    <property type="match status" value="1"/>
</dbReference>
<dbReference type="InterPro" id="IPR016191">
    <property type="entry name" value="Ribonuclease/ribotoxin"/>
</dbReference>
<dbReference type="EMBL" id="KV441553">
    <property type="protein sequence ID" value="OAG04581.1"/>
    <property type="molecule type" value="Genomic_DNA"/>
</dbReference>
<dbReference type="GO" id="GO:0016787">
    <property type="term" value="F:hydrolase activity"/>
    <property type="evidence" value="ECO:0007669"/>
    <property type="project" value="UniProtKB-KW"/>
</dbReference>
<comment type="similarity">
    <text evidence="1">Belongs to the ribonuclease N1/T1 family.</text>
</comment>
<evidence type="ECO:0000256" key="9">
    <source>
        <dbReference type="ARBA" id="ARBA00034015"/>
    </source>
</evidence>
<keyword evidence="5" id="KW-0255">Endonuclease</keyword>
<keyword evidence="7" id="KW-1015">Disulfide bond</keyword>
<feature type="chain" id="PRO_5008057971" description="ribonuclease T1" evidence="10">
    <location>
        <begin position="20"/>
        <end position="130"/>
    </location>
</feature>
<sequence length="130" mass="13223">MFGSINLVSILLLVSSAAALPAELDKRAAAKCGSVSYTAAAVNAASQKACSYYQAGTQVGSNSYPHTFNNNEGFSFAVSGPYLEFPILSSGALYTGGSPGADRVVINTSCKQAGAITHTGASGNNFVKCT</sequence>
<dbReference type="PANTHER" id="PTHR42104">
    <property type="entry name" value="EXTRACELLULAR GUANYL-SPECIFIC RIBONUCLEASE RNTA (AFU_ORTHOLOGUE AFUA_4G03230)"/>
    <property type="match status" value="1"/>
</dbReference>
<dbReference type="PANTHER" id="PTHR42104:SF1">
    <property type="entry name" value="EXTRACELLULAR GUANYL-SPECIFIC RIBONUCLEASE RNTA (AFU_ORTHOLOGUE AFUA_4G03230)"/>
    <property type="match status" value="1"/>
</dbReference>
<dbReference type="OrthoDB" id="5425539at2759"/>
<keyword evidence="12" id="KW-1185">Reference proteome</keyword>
<evidence type="ECO:0000256" key="4">
    <source>
        <dbReference type="ARBA" id="ARBA00022729"/>
    </source>
</evidence>
<dbReference type="Pfam" id="PF00545">
    <property type="entry name" value="Ribonuclease"/>
    <property type="match status" value="1"/>
</dbReference>
<evidence type="ECO:0000256" key="10">
    <source>
        <dbReference type="SAM" id="SignalP"/>
    </source>
</evidence>
<evidence type="ECO:0000313" key="12">
    <source>
        <dbReference type="Proteomes" id="UP000077069"/>
    </source>
</evidence>
<dbReference type="RefSeq" id="XP_018034946.1">
    <property type="nucleotide sequence ID" value="XM_018182953.1"/>
</dbReference>
<dbReference type="InterPro" id="IPR048269">
    <property type="entry name" value="RNase_U2"/>
</dbReference>
<dbReference type="CDD" id="cd00606">
    <property type="entry name" value="fungal_RNase"/>
    <property type="match status" value="1"/>
</dbReference>
<evidence type="ECO:0000256" key="3">
    <source>
        <dbReference type="ARBA" id="ARBA00022722"/>
    </source>
</evidence>
<evidence type="ECO:0000313" key="11">
    <source>
        <dbReference type="EMBL" id="OAG04581.1"/>
    </source>
</evidence>
<keyword evidence="6" id="KW-0378">Hydrolase</keyword>
<dbReference type="Gene3D" id="3.10.450.30">
    <property type="entry name" value="Microbial ribonucleases"/>
    <property type="match status" value="1"/>
</dbReference>
<keyword evidence="4 10" id="KW-0732">Signal</keyword>
<name>A0A177CBL0_9PLEO</name>
<keyword evidence="3" id="KW-0540">Nuclease</keyword>
<feature type="signal peptide" evidence="10">
    <location>
        <begin position="1"/>
        <end position="19"/>
    </location>
</feature>
<evidence type="ECO:0000256" key="8">
    <source>
        <dbReference type="ARBA" id="ARBA00023239"/>
    </source>
</evidence>
<reference evidence="11 12" key="1">
    <citation type="submission" date="2016-05" db="EMBL/GenBank/DDBJ databases">
        <title>Comparative analysis of secretome profiles of manganese(II)-oxidizing ascomycete fungi.</title>
        <authorList>
            <consortium name="DOE Joint Genome Institute"/>
            <person name="Zeiner C.A."/>
            <person name="Purvine S.O."/>
            <person name="Zink E.M."/>
            <person name="Wu S."/>
            <person name="Pasa-Tolic L."/>
            <person name="Chaput D.L."/>
            <person name="Haridas S."/>
            <person name="Grigoriev I.V."/>
            <person name="Santelli C.M."/>
            <person name="Hansel C.M."/>
        </authorList>
    </citation>
    <scope>NUCLEOTIDE SEQUENCE [LARGE SCALE GENOMIC DNA]</scope>
    <source>
        <strain evidence="11 12">AP3s5-JAC2a</strain>
    </source>
</reference>
<dbReference type="GO" id="GO:0003723">
    <property type="term" value="F:RNA binding"/>
    <property type="evidence" value="ECO:0007669"/>
    <property type="project" value="InterPro"/>
</dbReference>
<dbReference type="GO" id="GO:0046589">
    <property type="term" value="F:ribonuclease T1 activity"/>
    <property type="evidence" value="ECO:0007669"/>
    <property type="project" value="UniProtKB-EC"/>
</dbReference>
<evidence type="ECO:0000256" key="1">
    <source>
        <dbReference type="ARBA" id="ARBA00009006"/>
    </source>
</evidence>
<proteinExistence type="inferred from homology"/>
<protein>
    <recommendedName>
        <fullName evidence="2">ribonuclease T1</fullName>
        <ecNumber evidence="2">4.6.1.24</ecNumber>
    </recommendedName>
</protein>
<dbReference type="EC" id="4.6.1.24" evidence="2"/>
<dbReference type="AlphaFoldDB" id="A0A177CBL0"/>
<gene>
    <name evidence="11" type="ORF">CC84DRAFT_1218022</name>
</gene>
<accession>A0A177CBL0</accession>
<dbReference type="InterPro" id="IPR000026">
    <property type="entry name" value="N1-like"/>
</dbReference>
<dbReference type="SUPFAM" id="SSF53933">
    <property type="entry name" value="Microbial ribonucleases"/>
    <property type="match status" value="1"/>
</dbReference>
<dbReference type="Proteomes" id="UP000077069">
    <property type="component" value="Unassembled WGS sequence"/>
</dbReference>
<keyword evidence="8" id="KW-0456">Lyase</keyword>
<evidence type="ECO:0000256" key="2">
    <source>
        <dbReference type="ARBA" id="ARBA00012549"/>
    </source>
</evidence>